<dbReference type="Proteomes" id="UP000292452">
    <property type="component" value="Unassembled WGS sequence"/>
</dbReference>
<evidence type="ECO:0000313" key="2">
    <source>
        <dbReference type="Proteomes" id="UP000292452"/>
    </source>
</evidence>
<dbReference type="RefSeq" id="WP_131125756.1">
    <property type="nucleotide sequence ID" value="NZ_SIXH01000446.1"/>
</dbReference>
<proteinExistence type="predicted"/>
<sequence>MSTPVELLAAASGAVAGTMGNDLYGYARQRVVDLWRHRRGAGADGEAEVLARLDTLEQAVAAIEPEQRAAMAGGVQVPVREILAACVGDDQPEALQELIDALEARAAETPVISHQTVTGNLVLGGINVAGRDNNLGGAR</sequence>
<keyword evidence="2" id="KW-1185">Reference proteome</keyword>
<comment type="caution">
    <text evidence="1">The sequence shown here is derived from an EMBL/GenBank/DDBJ whole genome shotgun (WGS) entry which is preliminary data.</text>
</comment>
<protein>
    <submittedName>
        <fullName evidence="1">Uncharacterized protein</fullName>
    </submittedName>
</protein>
<reference evidence="1 2" key="1">
    <citation type="submission" date="2019-02" db="EMBL/GenBank/DDBJ databases">
        <title>Draft Genome Sequence of Streptomyces sp. AM-2504, identified by 16S rRNA comparative analysis as a Streptomyces Kasugaensis strain.</title>
        <authorList>
            <person name="Napolioni V."/>
            <person name="Giuliodori A.M."/>
            <person name="Spurio R."/>
            <person name="Fabbretti A."/>
        </authorList>
    </citation>
    <scope>NUCLEOTIDE SEQUENCE [LARGE SCALE GENOMIC DNA]</scope>
    <source>
        <strain evidence="1 2">AM-2504</strain>
    </source>
</reference>
<dbReference type="EMBL" id="SIXH01000446">
    <property type="protein sequence ID" value="TBO55759.1"/>
    <property type="molecule type" value="Genomic_DNA"/>
</dbReference>
<gene>
    <name evidence="1" type="ORF">EYS09_31550</name>
</gene>
<accession>A0A4Q9HN13</accession>
<name>A0A4Q9HN13_STRKA</name>
<evidence type="ECO:0000313" key="1">
    <source>
        <dbReference type="EMBL" id="TBO55759.1"/>
    </source>
</evidence>
<dbReference type="AlphaFoldDB" id="A0A4Q9HN13"/>
<organism evidence="1 2">
    <name type="scientific">Streptomyces kasugaensis</name>
    <dbReference type="NCBI Taxonomy" id="1946"/>
    <lineage>
        <taxon>Bacteria</taxon>
        <taxon>Bacillati</taxon>
        <taxon>Actinomycetota</taxon>
        <taxon>Actinomycetes</taxon>
        <taxon>Kitasatosporales</taxon>
        <taxon>Streptomycetaceae</taxon>
        <taxon>Streptomyces</taxon>
    </lineage>
</organism>